<name>A0A3P7J614_STRVU</name>
<dbReference type="SUPFAM" id="SSF52540">
    <property type="entry name" value="P-loop containing nucleoside triphosphate hydrolases"/>
    <property type="match status" value="1"/>
</dbReference>
<accession>A0A3P7J614</accession>
<dbReference type="AlphaFoldDB" id="A0A3P7J614"/>
<evidence type="ECO:0000259" key="1">
    <source>
        <dbReference type="Pfam" id="PF07724"/>
    </source>
</evidence>
<organism evidence="2 3">
    <name type="scientific">Strongylus vulgaris</name>
    <name type="common">Blood worm</name>
    <dbReference type="NCBI Taxonomy" id="40348"/>
    <lineage>
        <taxon>Eukaryota</taxon>
        <taxon>Metazoa</taxon>
        <taxon>Ecdysozoa</taxon>
        <taxon>Nematoda</taxon>
        <taxon>Chromadorea</taxon>
        <taxon>Rhabditida</taxon>
        <taxon>Rhabditina</taxon>
        <taxon>Rhabditomorpha</taxon>
        <taxon>Strongyloidea</taxon>
        <taxon>Strongylidae</taxon>
        <taxon>Strongylus</taxon>
    </lineage>
</organism>
<dbReference type="Gene3D" id="3.40.50.300">
    <property type="entry name" value="P-loop containing nucleotide triphosphate hydrolases"/>
    <property type="match status" value="1"/>
</dbReference>
<dbReference type="GO" id="GO:0016887">
    <property type="term" value="F:ATP hydrolysis activity"/>
    <property type="evidence" value="ECO:0007669"/>
    <property type="project" value="InterPro"/>
</dbReference>
<feature type="non-terminal residue" evidence="2">
    <location>
        <position position="156"/>
    </location>
</feature>
<dbReference type="InterPro" id="IPR027417">
    <property type="entry name" value="P-loop_NTPase"/>
</dbReference>
<dbReference type="GO" id="GO:0005524">
    <property type="term" value="F:ATP binding"/>
    <property type="evidence" value="ECO:0007669"/>
    <property type="project" value="InterPro"/>
</dbReference>
<protein>
    <recommendedName>
        <fullName evidence="1">ATPase AAA-type core domain-containing protein</fullName>
    </recommendedName>
</protein>
<dbReference type="GO" id="GO:0005759">
    <property type="term" value="C:mitochondrial matrix"/>
    <property type="evidence" value="ECO:0007669"/>
    <property type="project" value="TreeGrafter"/>
</dbReference>
<dbReference type="PANTHER" id="PTHR48102:SF10">
    <property type="entry name" value="ATP-DEPENDENT CLP PROTEASE ATP-BINDING SUBUNIT CLPX"/>
    <property type="match status" value="1"/>
</dbReference>
<reference evidence="2 3" key="1">
    <citation type="submission" date="2018-11" db="EMBL/GenBank/DDBJ databases">
        <authorList>
            <consortium name="Pathogen Informatics"/>
        </authorList>
    </citation>
    <scope>NUCLEOTIDE SEQUENCE [LARGE SCALE GENOMIC DNA]</scope>
</reference>
<evidence type="ECO:0000313" key="3">
    <source>
        <dbReference type="Proteomes" id="UP000270094"/>
    </source>
</evidence>
<dbReference type="EMBL" id="UYYB01110290">
    <property type="protein sequence ID" value="VDM80840.1"/>
    <property type="molecule type" value="Genomic_DNA"/>
</dbReference>
<keyword evidence="3" id="KW-1185">Reference proteome</keyword>
<gene>
    <name evidence="2" type="ORF">SVUK_LOCUS15838</name>
</gene>
<sequence length="156" mass="17145">MCDCTTLTQAGYVGDDVDTVLQKLVINAHGNVEKAQHGIVFLDEFDKIHSSIDPVHSTGNRDVSGRGVQQALLKLVEGTVARVKIPGQMGKKIDIDTTDILFIASGAFPNLEEIVARRIDKRFGMVAELVGRFHILVPFHALDEKMLIRVLQEPGN</sequence>
<proteinExistence type="predicted"/>
<dbReference type="GO" id="GO:0051603">
    <property type="term" value="P:proteolysis involved in protein catabolic process"/>
    <property type="evidence" value="ECO:0007669"/>
    <property type="project" value="TreeGrafter"/>
</dbReference>
<dbReference type="OrthoDB" id="1721884at2759"/>
<dbReference type="InterPro" id="IPR003959">
    <property type="entry name" value="ATPase_AAA_core"/>
</dbReference>
<feature type="domain" description="ATPase AAA-type core" evidence="1">
    <location>
        <begin position="3"/>
        <end position="134"/>
    </location>
</feature>
<dbReference type="PANTHER" id="PTHR48102">
    <property type="entry name" value="ATP-DEPENDENT CLP PROTEASE ATP-BINDING SUBUNIT CLPX-LIKE, MITOCHONDRIAL-RELATED"/>
    <property type="match status" value="1"/>
</dbReference>
<dbReference type="Proteomes" id="UP000270094">
    <property type="component" value="Unassembled WGS sequence"/>
</dbReference>
<evidence type="ECO:0000313" key="2">
    <source>
        <dbReference type="EMBL" id="VDM80840.1"/>
    </source>
</evidence>
<dbReference type="Pfam" id="PF07724">
    <property type="entry name" value="AAA_2"/>
    <property type="match status" value="1"/>
</dbReference>
<dbReference type="InterPro" id="IPR050052">
    <property type="entry name" value="ATP-dep_Clp_protease_ClpX"/>
</dbReference>